<feature type="region of interest" description="Disordered" evidence="4">
    <location>
        <begin position="1398"/>
        <end position="1441"/>
    </location>
</feature>
<feature type="compositionally biased region" description="Low complexity" evidence="4">
    <location>
        <begin position="987"/>
        <end position="1000"/>
    </location>
</feature>
<feature type="compositionally biased region" description="Polar residues" evidence="4">
    <location>
        <begin position="1404"/>
        <end position="1419"/>
    </location>
</feature>
<dbReference type="PANTHER" id="PTHR46524">
    <property type="entry name" value="CW-TYPE ZINC FINGER"/>
    <property type="match status" value="1"/>
</dbReference>
<dbReference type="Gene3D" id="3.30.40.100">
    <property type="match status" value="1"/>
</dbReference>
<feature type="compositionally biased region" description="Low complexity" evidence="4">
    <location>
        <begin position="1206"/>
        <end position="1220"/>
    </location>
</feature>
<feature type="domain" description="CW-type" evidence="5">
    <location>
        <begin position="652"/>
        <end position="705"/>
    </location>
</feature>
<feature type="region of interest" description="Disordered" evidence="4">
    <location>
        <begin position="491"/>
        <end position="558"/>
    </location>
</feature>
<feature type="region of interest" description="Disordered" evidence="4">
    <location>
        <begin position="1039"/>
        <end position="1081"/>
    </location>
</feature>
<dbReference type="InterPro" id="IPR056406">
    <property type="entry name" value="THD_CWZF3/5/7"/>
</dbReference>
<feature type="region of interest" description="Disordered" evidence="4">
    <location>
        <begin position="243"/>
        <end position="266"/>
    </location>
</feature>
<feature type="compositionally biased region" description="Basic and acidic residues" evidence="4">
    <location>
        <begin position="1147"/>
        <end position="1156"/>
    </location>
</feature>
<feature type="compositionally biased region" description="Polar residues" evidence="4">
    <location>
        <begin position="757"/>
        <end position="769"/>
    </location>
</feature>
<name>A0AAD8GZV1_9APIA</name>
<organism evidence="6 7">
    <name type="scientific">Heracleum sosnowskyi</name>
    <dbReference type="NCBI Taxonomy" id="360622"/>
    <lineage>
        <taxon>Eukaryota</taxon>
        <taxon>Viridiplantae</taxon>
        <taxon>Streptophyta</taxon>
        <taxon>Embryophyta</taxon>
        <taxon>Tracheophyta</taxon>
        <taxon>Spermatophyta</taxon>
        <taxon>Magnoliopsida</taxon>
        <taxon>eudicotyledons</taxon>
        <taxon>Gunneridae</taxon>
        <taxon>Pentapetalae</taxon>
        <taxon>asterids</taxon>
        <taxon>campanulids</taxon>
        <taxon>Apiales</taxon>
        <taxon>Apiaceae</taxon>
        <taxon>Apioideae</taxon>
        <taxon>apioid superclade</taxon>
        <taxon>Tordylieae</taxon>
        <taxon>Tordyliinae</taxon>
        <taxon>Heracleum</taxon>
    </lineage>
</organism>
<feature type="compositionally biased region" description="Polar residues" evidence="4">
    <location>
        <begin position="431"/>
        <end position="446"/>
    </location>
</feature>
<evidence type="ECO:0000313" key="6">
    <source>
        <dbReference type="EMBL" id="KAK1356951.1"/>
    </source>
</evidence>
<sequence length="1688" mass="186250">MGPPAQTILLPNYAPQYIAHAPREIRLWIGRWLRSGGTKVLGLGLGFGGEINMEETELEEGEACLNKNAVDSSFDPDVALSYIDEKLENVLGHFQKDFEGGVSAENLGSKFGGYGSFLPTYQRSPVWSHPKTPPKVQNHNASKSPNNLTLEGARGHSVSSSASLFARHGSTALGMATLPVPRASFVDDCVKREVTMPITSAENKSGSQADQKNFKVRIKMVSDEFSTKKNAEIYSGLGLDVSPTSSFEDSPTDGELAREHQNLPEESPTSILEIMTSLPFHGILLLSPLHDDLTCLTDKEMHSRKSRAVPVRHRGSQEGNHLSVNGSDSSRSDRKLVGEKKPKSSEKKSFTVELKNNNVHNKETDVDTPVSDEIVSNALRLPLLSNSYRSVAESAKDTARNAEISRVVNKSEMEENFHDFAKDEPRGPASVQENGSVGKANGNTVSRTKKTNSYDDESGYLDKGERQGFNPELMDHARQRNGQKFFLSAEDDMKVSSGKENSSSGSKRKSKGTHNRGAEITTEVRNANTKTDVSGPISRKNTSLKTHTSTSEVNDSKKDIGKAKDRYKDFFGDLEELGDDDITDDMPSIDKSSNYAAVAKGNGEFNNVFEDRSSSKKIDQLSRSEASTRATSSLVPPTGNRLIPDVAAPVVPFVNEDWVCCDKCQKWRLLPAGKNPQSLPKTWVCNMLNWLDGMNRCSISEEETSKAVLALHQTFATAPVHGGQNSQNIYSGVELSGDVDQSLNDVGGRKKHGSKDVYNTSSHNGSSLYLDSKKKIPQAPAKTQSLNGENHSPSFNEVDFELSGHSSGLVRQKRKHRRIENSIPLANPVEGDSKSSKIRNSSEINQEFSKAPKKLKAGGIHIDEDWKSDYGDASLKMWRSSTSGLPMDKSQEHQHKHDDHPKDLKRDLKFSVGNSEDRTRFSPDASLLRTENYIDRNAKKRKIREYQESQLYTTSCSNEIYRLEDRRDSMEETSERNHLKEKKARVSKSGGKQSSMSKGSGRIENKGRSLKDQQAGADLESSQVHRSLDVVDLVKKDIGSSQPPVAATSSSSKVSSSRKSKNNFQEVKGSPVESVSSSPLRVSNQDKFMLTRRDLGGKGDTEEAVILATSSPRKGSDGEDGAQIDQLRMVQKNVSITAINHGSLDSSMHDFQDRTQSHISRRKALPEAVSTHRVTDTLKPDQYPCKPLISEQCADDESGKRNQYHNNGSSRKFGKGSSSRSNDKSHGTRSECEKGNLREADSNGYADHSSNTDNSKARSKLQEKIALNSEKVEKNIFFKNELAKNPLTESGKKEAQSKWASSDISDVRLDISNHGSEHDRPMDCNTEKSSKRFPTDKTDRVDVSGKGKSHSLPPSGRCQNEMTRWPQPINGIQKDSGVNLSAVSTSEGDDALKANKQIKKSENRSGNGNHFSNSRNPTNGHKGRDIDAPSPIRRDSTSQAANNAVKEAKDLKHLADRLKNSGSTLESMGLYFQAALKFLYGASLLESINNENSRHGEAIQSMQMYSSTAKLCEFCAHEYEKFKDMASAALAYKCVEVAYLRVIYSSHSSVSKDRHELQTALQIVPPGESPSSSASDVDNLNNIATADKVTVTKGVNSPQVAGNHVIPVRNRPNFVRLLNFVQDINFAMEASRKSQIAFVTANSREEAKYQEGLPSVKKALDFNFQDMDGFLRLYPYKKNRQLADRRIF</sequence>
<feature type="region of interest" description="Disordered" evidence="4">
    <location>
        <begin position="420"/>
        <end position="468"/>
    </location>
</feature>
<feature type="region of interest" description="Disordered" evidence="4">
    <location>
        <begin position="1147"/>
        <end position="1260"/>
    </location>
</feature>
<dbReference type="InterPro" id="IPR011124">
    <property type="entry name" value="Znf_CW"/>
</dbReference>
<keyword evidence="7" id="KW-1185">Reference proteome</keyword>
<evidence type="ECO:0000256" key="1">
    <source>
        <dbReference type="ARBA" id="ARBA00022723"/>
    </source>
</evidence>
<feature type="region of interest" description="Disordered" evidence="4">
    <location>
        <begin position="610"/>
        <end position="635"/>
    </location>
</feature>
<dbReference type="Pfam" id="PF07496">
    <property type="entry name" value="zf-CW"/>
    <property type="match status" value="1"/>
</dbReference>
<feature type="compositionally biased region" description="Low complexity" evidence="4">
    <location>
        <begin position="495"/>
        <end position="505"/>
    </location>
</feature>
<dbReference type="EMBL" id="JAUIZM010000011">
    <property type="protein sequence ID" value="KAK1356951.1"/>
    <property type="molecule type" value="Genomic_DNA"/>
</dbReference>
<feature type="region of interest" description="Disordered" evidence="4">
    <location>
        <begin position="302"/>
        <end position="350"/>
    </location>
</feature>
<feature type="compositionally biased region" description="Basic and acidic residues" evidence="4">
    <location>
        <begin position="330"/>
        <end position="350"/>
    </location>
</feature>
<dbReference type="Proteomes" id="UP001237642">
    <property type="component" value="Unassembled WGS sequence"/>
</dbReference>
<feature type="compositionally biased region" description="Polar residues" evidence="4">
    <location>
        <begin position="317"/>
        <end position="329"/>
    </location>
</feature>
<accession>A0AAD8GZV1</accession>
<dbReference type="Pfam" id="PF24756">
    <property type="entry name" value="THD_CWZF3-5-7"/>
    <property type="match status" value="1"/>
</dbReference>
<evidence type="ECO:0000313" key="7">
    <source>
        <dbReference type="Proteomes" id="UP001237642"/>
    </source>
</evidence>
<feature type="region of interest" description="Disordered" evidence="4">
    <location>
        <begin position="881"/>
        <end position="905"/>
    </location>
</feature>
<feature type="compositionally biased region" description="Basic and acidic residues" evidence="4">
    <location>
        <begin position="889"/>
        <end position="905"/>
    </location>
</feature>
<evidence type="ECO:0000256" key="3">
    <source>
        <dbReference type="ARBA" id="ARBA00022833"/>
    </source>
</evidence>
<dbReference type="GO" id="GO:0008270">
    <property type="term" value="F:zinc ion binding"/>
    <property type="evidence" value="ECO:0007669"/>
    <property type="project" value="UniProtKB-KW"/>
</dbReference>
<feature type="compositionally biased region" description="Basic and acidic residues" evidence="4">
    <location>
        <begin position="1311"/>
        <end position="1345"/>
    </location>
</feature>
<proteinExistence type="predicted"/>
<feature type="compositionally biased region" description="Polar residues" evidence="4">
    <location>
        <begin position="539"/>
        <end position="553"/>
    </location>
</feature>
<keyword evidence="1" id="KW-0479">Metal-binding</keyword>
<protein>
    <submittedName>
        <fullName evidence="6">CW-type domain-containing protein</fullName>
    </submittedName>
</protein>
<reference evidence="6" key="1">
    <citation type="submission" date="2023-02" db="EMBL/GenBank/DDBJ databases">
        <title>Genome of toxic invasive species Heracleum sosnowskyi carries increased number of genes despite the absence of recent whole-genome duplications.</title>
        <authorList>
            <person name="Schelkunov M."/>
            <person name="Shtratnikova V."/>
            <person name="Makarenko M."/>
            <person name="Klepikova A."/>
            <person name="Omelchenko D."/>
            <person name="Novikova G."/>
            <person name="Obukhova E."/>
            <person name="Bogdanov V."/>
            <person name="Penin A."/>
            <person name="Logacheva M."/>
        </authorList>
    </citation>
    <scope>NUCLEOTIDE SEQUENCE</scope>
    <source>
        <strain evidence="6">Hsosn_3</strain>
        <tissue evidence="6">Leaf</tissue>
    </source>
</reference>
<feature type="region of interest" description="Disordered" evidence="4">
    <location>
        <begin position="967"/>
        <end position="1023"/>
    </location>
</feature>
<evidence type="ECO:0000259" key="5">
    <source>
        <dbReference type="PROSITE" id="PS51050"/>
    </source>
</evidence>
<dbReference type="PROSITE" id="PS51050">
    <property type="entry name" value="ZF_CW"/>
    <property type="match status" value="1"/>
</dbReference>
<feature type="compositionally biased region" description="Basic and acidic residues" evidence="4">
    <location>
        <begin position="1422"/>
        <end position="1436"/>
    </location>
</feature>
<feature type="compositionally biased region" description="Basic and acidic residues" evidence="4">
    <location>
        <begin position="1221"/>
        <end position="1241"/>
    </location>
</feature>
<keyword evidence="3" id="KW-0862">Zinc</keyword>
<evidence type="ECO:0000256" key="4">
    <source>
        <dbReference type="SAM" id="MobiDB-lite"/>
    </source>
</evidence>
<dbReference type="InterPro" id="IPR055300">
    <property type="entry name" value="CWZF3/5/7"/>
</dbReference>
<feature type="compositionally biased region" description="Low complexity" evidence="4">
    <location>
        <begin position="623"/>
        <end position="634"/>
    </location>
</feature>
<reference evidence="6" key="2">
    <citation type="submission" date="2023-05" db="EMBL/GenBank/DDBJ databases">
        <authorList>
            <person name="Schelkunov M.I."/>
        </authorList>
    </citation>
    <scope>NUCLEOTIDE SEQUENCE</scope>
    <source>
        <strain evidence="6">Hsosn_3</strain>
        <tissue evidence="6">Leaf</tissue>
    </source>
</reference>
<feature type="compositionally biased region" description="Basic and acidic residues" evidence="4">
    <location>
        <begin position="1001"/>
        <end position="1011"/>
    </location>
</feature>
<feature type="region of interest" description="Disordered" evidence="4">
    <location>
        <begin position="741"/>
        <end position="770"/>
    </location>
</feature>
<feature type="region of interest" description="Disordered" evidence="4">
    <location>
        <begin position="1311"/>
        <end position="1375"/>
    </location>
</feature>
<evidence type="ECO:0000256" key="2">
    <source>
        <dbReference type="ARBA" id="ARBA00022771"/>
    </source>
</evidence>
<comment type="caution">
    <text evidence="6">The sequence shown here is derived from an EMBL/GenBank/DDBJ whole genome shotgun (WGS) entry which is preliminary data.</text>
</comment>
<keyword evidence="2" id="KW-0863">Zinc-finger</keyword>
<feature type="compositionally biased region" description="Basic and acidic residues" evidence="4">
    <location>
        <begin position="610"/>
        <end position="622"/>
    </location>
</feature>
<feature type="compositionally biased region" description="Polar residues" evidence="4">
    <location>
        <begin position="523"/>
        <end position="532"/>
    </location>
</feature>
<gene>
    <name evidence="6" type="ORF">POM88_050207</name>
</gene>
<feature type="compositionally biased region" description="Basic residues" evidence="4">
    <location>
        <begin position="304"/>
        <end position="314"/>
    </location>
</feature>
<dbReference type="PANTHER" id="PTHR46524:SF7">
    <property type="entry name" value="CW-TYPE ZINC FINGER"/>
    <property type="match status" value="1"/>
</dbReference>
<feature type="compositionally biased region" description="Basic and acidic residues" evidence="4">
    <location>
        <begin position="967"/>
        <end position="978"/>
    </location>
</feature>